<reference evidence="2 3" key="1">
    <citation type="submission" date="2014-04" db="EMBL/GenBank/DDBJ databases">
        <authorList>
            <consortium name="DOE Joint Genome Institute"/>
            <person name="Kuo A."/>
            <person name="Kohler A."/>
            <person name="Costa M.D."/>
            <person name="Nagy L.G."/>
            <person name="Floudas D."/>
            <person name="Copeland A."/>
            <person name="Barry K.W."/>
            <person name="Cichocki N."/>
            <person name="Veneault-Fourrey C."/>
            <person name="LaButti K."/>
            <person name="Lindquist E.A."/>
            <person name="Lipzen A."/>
            <person name="Lundell T."/>
            <person name="Morin E."/>
            <person name="Murat C."/>
            <person name="Sun H."/>
            <person name="Tunlid A."/>
            <person name="Henrissat B."/>
            <person name="Grigoriev I.V."/>
            <person name="Hibbett D.S."/>
            <person name="Martin F."/>
            <person name="Nordberg H.P."/>
            <person name="Cantor M.N."/>
            <person name="Hua S.X."/>
        </authorList>
    </citation>
    <scope>NUCLEOTIDE SEQUENCE [LARGE SCALE GENOMIC DNA]</scope>
    <source>
        <strain evidence="2 3">Marx 270</strain>
    </source>
</reference>
<protein>
    <submittedName>
        <fullName evidence="2">Uncharacterized protein</fullName>
    </submittedName>
</protein>
<keyword evidence="3" id="KW-1185">Reference proteome</keyword>
<organism evidence="2 3">
    <name type="scientific">Pisolithus tinctorius Marx 270</name>
    <dbReference type="NCBI Taxonomy" id="870435"/>
    <lineage>
        <taxon>Eukaryota</taxon>
        <taxon>Fungi</taxon>
        <taxon>Dikarya</taxon>
        <taxon>Basidiomycota</taxon>
        <taxon>Agaricomycotina</taxon>
        <taxon>Agaricomycetes</taxon>
        <taxon>Agaricomycetidae</taxon>
        <taxon>Boletales</taxon>
        <taxon>Sclerodermatineae</taxon>
        <taxon>Pisolithaceae</taxon>
        <taxon>Pisolithus</taxon>
    </lineage>
</organism>
<dbReference type="EMBL" id="KN832030">
    <property type="protein sequence ID" value="KIN97389.1"/>
    <property type="molecule type" value="Genomic_DNA"/>
</dbReference>
<feature type="compositionally biased region" description="Acidic residues" evidence="1">
    <location>
        <begin position="169"/>
        <end position="187"/>
    </location>
</feature>
<evidence type="ECO:0000313" key="2">
    <source>
        <dbReference type="EMBL" id="KIN97389.1"/>
    </source>
</evidence>
<dbReference type="AlphaFoldDB" id="A0A0C3N8L5"/>
<reference evidence="3" key="2">
    <citation type="submission" date="2015-01" db="EMBL/GenBank/DDBJ databases">
        <title>Evolutionary Origins and Diversification of the Mycorrhizal Mutualists.</title>
        <authorList>
            <consortium name="DOE Joint Genome Institute"/>
            <consortium name="Mycorrhizal Genomics Consortium"/>
            <person name="Kohler A."/>
            <person name="Kuo A."/>
            <person name="Nagy L.G."/>
            <person name="Floudas D."/>
            <person name="Copeland A."/>
            <person name="Barry K.W."/>
            <person name="Cichocki N."/>
            <person name="Veneault-Fourrey C."/>
            <person name="LaButti K."/>
            <person name="Lindquist E.A."/>
            <person name="Lipzen A."/>
            <person name="Lundell T."/>
            <person name="Morin E."/>
            <person name="Murat C."/>
            <person name="Riley R."/>
            <person name="Ohm R."/>
            <person name="Sun H."/>
            <person name="Tunlid A."/>
            <person name="Henrissat B."/>
            <person name="Grigoriev I.V."/>
            <person name="Hibbett D.S."/>
            <person name="Martin F."/>
        </authorList>
    </citation>
    <scope>NUCLEOTIDE SEQUENCE [LARGE SCALE GENOMIC DNA]</scope>
    <source>
        <strain evidence="3">Marx 270</strain>
    </source>
</reference>
<evidence type="ECO:0000313" key="3">
    <source>
        <dbReference type="Proteomes" id="UP000054217"/>
    </source>
</evidence>
<feature type="compositionally biased region" description="Basic and acidic residues" evidence="1">
    <location>
        <begin position="142"/>
        <end position="155"/>
    </location>
</feature>
<proteinExistence type="predicted"/>
<accession>A0A0C3N8L5</accession>
<dbReference type="Proteomes" id="UP000054217">
    <property type="component" value="Unassembled WGS sequence"/>
</dbReference>
<sequence>MSSSLSCKLFKKLPELNAVANCILQIYFKDIAESSKLGKADKIAKWRGAIKDAVCDLITRTDEIPMTLISVDMFLKWHEDLGLIEHPWPEWKTALSPSKTNITNHKWLNIIEHQYNYHWLGLPMPHVVPTPTPPAQETEMPMSDKGKWKATKAEVEQMIVESSHRMEVDNEGEDEVPEKEDDEEEPV</sequence>
<name>A0A0C3N8L5_PISTI</name>
<gene>
    <name evidence="2" type="ORF">M404DRAFT_32372</name>
</gene>
<dbReference type="InParanoid" id="A0A0C3N8L5"/>
<dbReference type="HOGENOM" id="CLU_1402957_0_0_1"/>
<dbReference type="OrthoDB" id="2683229at2759"/>
<feature type="region of interest" description="Disordered" evidence="1">
    <location>
        <begin position="133"/>
        <end position="187"/>
    </location>
</feature>
<evidence type="ECO:0000256" key="1">
    <source>
        <dbReference type="SAM" id="MobiDB-lite"/>
    </source>
</evidence>